<dbReference type="InterPro" id="IPR045078">
    <property type="entry name" value="TST/MPST-like"/>
</dbReference>
<dbReference type="CDD" id="cd01449">
    <property type="entry name" value="TST_Repeat_2"/>
    <property type="match status" value="1"/>
</dbReference>
<protein>
    <recommendedName>
        <fullName evidence="3">Rhodanese domain-containing protein</fullName>
    </recommendedName>
</protein>
<dbReference type="AlphaFoldDB" id="A0A2T3NJZ8"/>
<evidence type="ECO:0000256" key="1">
    <source>
        <dbReference type="ARBA" id="ARBA00022679"/>
    </source>
</evidence>
<evidence type="ECO:0000313" key="5">
    <source>
        <dbReference type="Proteomes" id="UP000241346"/>
    </source>
</evidence>
<dbReference type="OrthoDB" id="9781034at2"/>
<dbReference type="Pfam" id="PF00581">
    <property type="entry name" value="Rhodanese"/>
    <property type="match status" value="2"/>
</dbReference>
<comment type="caution">
    <text evidence="4">The sequence shown here is derived from an EMBL/GenBank/DDBJ whole genome shotgun (WGS) entry which is preliminary data.</text>
</comment>
<dbReference type="InterPro" id="IPR036873">
    <property type="entry name" value="Rhodanese-like_dom_sf"/>
</dbReference>
<dbReference type="PROSITE" id="PS50206">
    <property type="entry name" value="RHODANESE_3"/>
    <property type="match status" value="2"/>
</dbReference>
<reference evidence="4 5" key="1">
    <citation type="submission" date="2018-03" db="EMBL/GenBank/DDBJ databases">
        <title>Whole genome sequencing of Histamine producing bacteria.</title>
        <authorList>
            <person name="Butler K."/>
        </authorList>
    </citation>
    <scope>NUCLEOTIDE SEQUENCE [LARGE SCALE GENOMIC DNA]</scope>
    <source>
        <strain evidence="4 5">DSM 19138</strain>
    </source>
</reference>
<feature type="domain" description="Rhodanese" evidence="3">
    <location>
        <begin position="49"/>
        <end position="143"/>
    </location>
</feature>
<dbReference type="PANTHER" id="PTHR11364">
    <property type="entry name" value="THIOSULFATE SULFERTANSFERASE"/>
    <property type="match status" value="1"/>
</dbReference>
<dbReference type="Gene3D" id="3.40.250.10">
    <property type="entry name" value="Rhodanese-like domain"/>
    <property type="match status" value="2"/>
</dbReference>
<sequence length="290" mass="32048">MQLPGPIVSTDWLEKHINDESLRIYDVSIFLTPNDPEPGYTFTSGYAKWSIEHIPGANFLDLLSEFSDAKAAMPYTMLPLELLADKAGQAGITNDSAVVLYSADSPMFAARMWWMLRSIGLDNVAILDGGWNKWKKENRATSDRAKAYPPSQLNLGPRSTMWVNKDDVIRAMEDDSICILNALESEVHNGEVNRYGRAGHIPGSQNVSYDSLIDNETGEFLPAQQLQERFSKLDVLDKPQVLIYCGAGVVAAMNALALTLLGHSDVRIYDGSMIEWASDSTLPLICSVNC</sequence>
<evidence type="ECO:0000313" key="4">
    <source>
        <dbReference type="EMBL" id="PSW15772.1"/>
    </source>
</evidence>
<gene>
    <name evidence="4" type="ORF">C9J01_01785</name>
</gene>
<dbReference type="EMBL" id="PYMB01000001">
    <property type="protein sequence ID" value="PSW15772.1"/>
    <property type="molecule type" value="Genomic_DNA"/>
</dbReference>
<dbReference type="CDD" id="cd01448">
    <property type="entry name" value="TST_Repeat_1"/>
    <property type="match status" value="1"/>
</dbReference>
<dbReference type="InterPro" id="IPR001763">
    <property type="entry name" value="Rhodanese-like_dom"/>
</dbReference>
<feature type="domain" description="Rhodanese" evidence="3">
    <location>
        <begin position="197"/>
        <end position="281"/>
    </location>
</feature>
<keyword evidence="2" id="KW-0677">Repeat</keyword>
<dbReference type="PANTHER" id="PTHR11364:SF27">
    <property type="entry name" value="SULFURTRANSFERASE"/>
    <property type="match status" value="1"/>
</dbReference>
<dbReference type="GO" id="GO:0004792">
    <property type="term" value="F:thiosulfate-cyanide sulfurtransferase activity"/>
    <property type="evidence" value="ECO:0007669"/>
    <property type="project" value="TreeGrafter"/>
</dbReference>
<dbReference type="SUPFAM" id="SSF52821">
    <property type="entry name" value="Rhodanese/Cell cycle control phosphatase"/>
    <property type="match status" value="2"/>
</dbReference>
<accession>A0A2T3NJZ8</accession>
<proteinExistence type="predicted"/>
<evidence type="ECO:0000259" key="3">
    <source>
        <dbReference type="PROSITE" id="PS50206"/>
    </source>
</evidence>
<dbReference type="SMART" id="SM00450">
    <property type="entry name" value="RHOD"/>
    <property type="match status" value="2"/>
</dbReference>
<organism evidence="4 5">
    <name type="scientific">Photobacterium rosenbergii</name>
    <dbReference type="NCBI Taxonomy" id="294936"/>
    <lineage>
        <taxon>Bacteria</taxon>
        <taxon>Pseudomonadati</taxon>
        <taxon>Pseudomonadota</taxon>
        <taxon>Gammaproteobacteria</taxon>
        <taxon>Vibrionales</taxon>
        <taxon>Vibrionaceae</taxon>
        <taxon>Photobacterium</taxon>
    </lineage>
</organism>
<dbReference type="RefSeq" id="WP_107296390.1">
    <property type="nucleotide sequence ID" value="NZ_PYMB01000001.1"/>
</dbReference>
<name>A0A2T3NJZ8_9GAMM</name>
<keyword evidence="1" id="KW-0808">Transferase</keyword>
<evidence type="ECO:0000256" key="2">
    <source>
        <dbReference type="ARBA" id="ARBA00022737"/>
    </source>
</evidence>
<dbReference type="Proteomes" id="UP000241346">
    <property type="component" value="Unassembled WGS sequence"/>
</dbReference>